<dbReference type="Pfam" id="PF19568">
    <property type="entry name" value="Spore_III_AA"/>
    <property type="match status" value="1"/>
</dbReference>
<dbReference type="InterPro" id="IPR014217">
    <property type="entry name" value="Spore_III_AA"/>
</dbReference>
<dbReference type="SUPFAM" id="SSF52540">
    <property type="entry name" value="P-loop containing nucleoside triphosphate hydrolases"/>
    <property type="match status" value="1"/>
</dbReference>
<sequence length="299" mass="32411">MKKIIRKLPQGLREKIEGLPPGIADNLEEIRVKAGADSLIISEGREINLHDREESTPEALEEILNRLLDYSYYAYEEELSKGYITIEGGHRVGICGRVSLKEDKVCLIKEVSSLNIRRSRQILGASDKIIGSVCGGGVSNTLIISPPKCGKTTLLRDLARALSERGYRVGICDERSEIAGCFNGRTTYDLGSRTDILDGCPKGEGIIMLIRAMSPDVIITDEIGKSEDACAIEEALCAGVKIITTIHGNSFEDVASSAVGGLIKNHIFETLIFLTATPSTGTVRKIMKLSGMRRGGKGC</sequence>
<organism evidence="4 5">
    <name type="scientific">Candidatus Allocopromorpha excrementigallinarum</name>
    <dbReference type="NCBI Taxonomy" id="2840742"/>
    <lineage>
        <taxon>Bacteria</taxon>
        <taxon>Bacillati</taxon>
        <taxon>Bacillota</taxon>
        <taxon>Clostridia</taxon>
        <taxon>Eubacteriales</taxon>
        <taxon>Eubacteriaceae</taxon>
        <taxon>Eubacteriaceae incertae sedis</taxon>
        <taxon>Candidatus Allocopromorpha</taxon>
    </lineage>
</organism>
<evidence type="ECO:0000313" key="4">
    <source>
        <dbReference type="EMBL" id="HIU25674.1"/>
    </source>
</evidence>
<gene>
    <name evidence="4" type="primary">spoIIIAA</name>
    <name evidence="4" type="ORF">IAC50_04200</name>
</gene>
<feature type="domain" description="AAA+ ATPase" evidence="3">
    <location>
        <begin position="137"/>
        <end position="273"/>
    </location>
</feature>
<reference evidence="4" key="2">
    <citation type="journal article" date="2021" name="PeerJ">
        <title>Extensive microbial diversity within the chicken gut microbiome revealed by metagenomics and culture.</title>
        <authorList>
            <person name="Gilroy R."/>
            <person name="Ravi A."/>
            <person name="Getino M."/>
            <person name="Pursley I."/>
            <person name="Horton D.L."/>
            <person name="Alikhan N.F."/>
            <person name="Baker D."/>
            <person name="Gharbi K."/>
            <person name="Hall N."/>
            <person name="Watson M."/>
            <person name="Adriaenssens E.M."/>
            <person name="Foster-Nyarko E."/>
            <person name="Jarju S."/>
            <person name="Secka A."/>
            <person name="Antonio M."/>
            <person name="Oren A."/>
            <person name="Chaudhuri R.R."/>
            <person name="La Ragione R."/>
            <person name="Hildebrand F."/>
            <person name="Pallen M.J."/>
        </authorList>
    </citation>
    <scope>NUCLEOTIDE SEQUENCE</scope>
    <source>
        <strain evidence="4">ChiHcec3-6078</strain>
    </source>
</reference>
<protein>
    <submittedName>
        <fullName evidence="4">Stage III sporulation protein AA</fullName>
    </submittedName>
</protein>
<dbReference type="InterPro" id="IPR027417">
    <property type="entry name" value="P-loop_NTPase"/>
</dbReference>
<dbReference type="AlphaFoldDB" id="A0A9D1L5H9"/>
<accession>A0A9D1L5H9</accession>
<comment type="caution">
    <text evidence="4">The sequence shown here is derived from an EMBL/GenBank/DDBJ whole genome shotgun (WGS) entry which is preliminary data.</text>
</comment>
<evidence type="ECO:0000313" key="5">
    <source>
        <dbReference type="Proteomes" id="UP000824090"/>
    </source>
</evidence>
<keyword evidence="1" id="KW-0547">Nucleotide-binding</keyword>
<dbReference type="PANTHER" id="PTHR20953">
    <property type="entry name" value="KINASE-RELATED"/>
    <property type="match status" value="1"/>
</dbReference>
<keyword evidence="2" id="KW-0067">ATP-binding</keyword>
<dbReference type="SMART" id="SM00382">
    <property type="entry name" value="AAA"/>
    <property type="match status" value="1"/>
</dbReference>
<dbReference type="NCBIfam" id="TIGR02858">
    <property type="entry name" value="spore_III_AA"/>
    <property type="match status" value="1"/>
</dbReference>
<dbReference type="Gene3D" id="3.40.50.300">
    <property type="entry name" value="P-loop containing nucleotide triphosphate hydrolases"/>
    <property type="match status" value="1"/>
</dbReference>
<dbReference type="EMBL" id="DVMP01000080">
    <property type="protein sequence ID" value="HIU25674.1"/>
    <property type="molecule type" value="Genomic_DNA"/>
</dbReference>
<dbReference type="PANTHER" id="PTHR20953:SF3">
    <property type="entry name" value="P-LOOP CONTAINING NUCLEOSIDE TRIPHOSPHATE HYDROLASES SUPERFAMILY PROTEIN"/>
    <property type="match status" value="1"/>
</dbReference>
<dbReference type="InterPro" id="IPR003593">
    <property type="entry name" value="AAA+_ATPase"/>
</dbReference>
<reference evidence="4" key="1">
    <citation type="submission" date="2020-10" db="EMBL/GenBank/DDBJ databases">
        <authorList>
            <person name="Gilroy R."/>
        </authorList>
    </citation>
    <scope>NUCLEOTIDE SEQUENCE</scope>
    <source>
        <strain evidence="4">ChiHcec3-6078</strain>
    </source>
</reference>
<name>A0A9D1L5H9_9FIRM</name>
<evidence type="ECO:0000256" key="1">
    <source>
        <dbReference type="ARBA" id="ARBA00022741"/>
    </source>
</evidence>
<dbReference type="Proteomes" id="UP000824090">
    <property type="component" value="Unassembled WGS sequence"/>
</dbReference>
<proteinExistence type="predicted"/>
<evidence type="ECO:0000256" key="2">
    <source>
        <dbReference type="ARBA" id="ARBA00022840"/>
    </source>
</evidence>
<evidence type="ECO:0000259" key="3">
    <source>
        <dbReference type="SMART" id="SM00382"/>
    </source>
</evidence>
<dbReference type="GO" id="GO:0005524">
    <property type="term" value="F:ATP binding"/>
    <property type="evidence" value="ECO:0007669"/>
    <property type="project" value="UniProtKB-KW"/>
</dbReference>
<dbReference type="InterPro" id="IPR045735">
    <property type="entry name" value="Spore_III_AA_AAA+_ATPase"/>
</dbReference>